<evidence type="ECO:0000256" key="1">
    <source>
        <dbReference type="PIRNR" id="PIRNR012702"/>
    </source>
</evidence>
<evidence type="ECO:0000313" key="4">
    <source>
        <dbReference type="EMBL" id="TDN78262.1"/>
    </source>
</evidence>
<name>A0A4R6FB19_9SPHN</name>
<dbReference type="InterPro" id="IPR010799">
    <property type="entry name" value="MlrC_C"/>
</dbReference>
<dbReference type="Pfam" id="PF07171">
    <property type="entry name" value="MlrC_C"/>
    <property type="match status" value="1"/>
</dbReference>
<keyword evidence="1" id="KW-0482">Metalloprotease</keyword>
<evidence type="ECO:0000259" key="2">
    <source>
        <dbReference type="Pfam" id="PF07171"/>
    </source>
</evidence>
<dbReference type="OrthoDB" id="9782658at2"/>
<keyword evidence="1" id="KW-0378">Hydrolase</keyword>
<reference evidence="4 5" key="1">
    <citation type="submission" date="2019-03" db="EMBL/GenBank/DDBJ databases">
        <title>Genomic Encyclopedia of Type Strains, Phase IV (KMG-IV): sequencing the most valuable type-strain genomes for metagenomic binning, comparative biology and taxonomic classification.</title>
        <authorList>
            <person name="Goeker M."/>
        </authorList>
    </citation>
    <scope>NUCLEOTIDE SEQUENCE [LARGE SCALE GENOMIC DNA]</scope>
    <source>
        <strain evidence="4 5">DSM 25059</strain>
    </source>
</reference>
<dbReference type="EMBL" id="SNWD01000018">
    <property type="protein sequence ID" value="TDN78262.1"/>
    <property type="molecule type" value="Genomic_DNA"/>
</dbReference>
<keyword evidence="1" id="KW-0645">Protease</keyword>
<dbReference type="GO" id="GO:0046872">
    <property type="term" value="F:metal ion binding"/>
    <property type="evidence" value="ECO:0007669"/>
    <property type="project" value="UniProtKB-KW"/>
</dbReference>
<dbReference type="InterPro" id="IPR009197">
    <property type="entry name" value="MlrC"/>
</dbReference>
<dbReference type="GO" id="GO:0006508">
    <property type="term" value="P:proteolysis"/>
    <property type="evidence" value="ECO:0007669"/>
    <property type="project" value="UniProtKB-KW"/>
</dbReference>
<dbReference type="PIRSF" id="PIRSF012702">
    <property type="entry name" value="UCP012702"/>
    <property type="match status" value="1"/>
</dbReference>
<dbReference type="AlphaFoldDB" id="A0A4R6FB19"/>
<sequence length="488" mass="53531">MRIFTAGLSTETNTFAPWPTGEAAFHEGGFYPGNASASGDMRENLVARQYRDLAGRDGHAFVESLFATAEPSGPTVHAFYENMVETILADLVREGPFDVVLLWLHGAMVSTECDDCEADLVERIREVVGPETIIAAEHDPHCHVSERLLEAASLVILFKEYPHVDYLVRAEELYGLALKAARGEIRPVPALFDCQMIGFYPTMREPMSGLVRDLREAETRPGILSVSFVHGFPWGDTWETGSKMLVYADHDRALAAQTAEELGLRIYEQRHALLPRYPRIPEAIAKAMVLDGRVVLGDVGDNAGGGAPSDTVAVLDELIERRVERAAFGCIWDPIVAAACADAGVGTRLSVRLGGKCGPASGGSRDYDARIMAVREEFDQGGPGPSRIPMGRTVWLEIMGVDVVINSVRTQTFAPDAFTGLGIDLSDKHIIVVKSSQHFREHFEPISDHLFEIATPGAIDMAFERIAYRKRRPMPYFPAVDDPLGRPA</sequence>
<keyword evidence="5" id="KW-1185">Reference proteome</keyword>
<dbReference type="RefSeq" id="WP_133497024.1">
    <property type="nucleotide sequence ID" value="NZ_BMLU01000017.1"/>
</dbReference>
<evidence type="ECO:0000313" key="5">
    <source>
        <dbReference type="Proteomes" id="UP000295493"/>
    </source>
</evidence>
<dbReference type="Pfam" id="PF07364">
    <property type="entry name" value="DUF1485"/>
    <property type="match status" value="1"/>
</dbReference>
<comment type="cofactor">
    <cofactor evidence="1">
        <name>Zn(2+)</name>
        <dbReference type="ChEBI" id="CHEBI:29105"/>
    </cofactor>
    <text evidence="1">Binds 1 zinc ion per subunit.</text>
</comment>
<feature type="domain" description="Microcystin LR degradation protein MlrC C-terminal" evidence="2">
    <location>
        <begin position="297"/>
        <end position="470"/>
    </location>
</feature>
<comment type="function">
    <text evidence="1">Involved in peptidolytic degradation of cyclic heptapeptide hepatotoxin microcystin (MC).</text>
</comment>
<evidence type="ECO:0000259" key="3">
    <source>
        <dbReference type="Pfam" id="PF07364"/>
    </source>
</evidence>
<protein>
    <recommendedName>
        <fullName evidence="1">Microcystinase C</fullName>
        <shortName evidence="1">MlrC</shortName>
    </recommendedName>
</protein>
<comment type="similarity">
    <text evidence="1">Belongs to the peptidase M81 family.</text>
</comment>
<comment type="caution">
    <text evidence="4">The sequence shown here is derived from an EMBL/GenBank/DDBJ whole genome shotgun (WGS) entry which is preliminary data.</text>
</comment>
<organism evidence="4 5">
    <name type="scientific">Stakelama pacifica</name>
    <dbReference type="NCBI Taxonomy" id="517720"/>
    <lineage>
        <taxon>Bacteria</taxon>
        <taxon>Pseudomonadati</taxon>
        <taxon>Pseudomonadota</taxon>
        <taxon>Alphaproteobacteria</taxon>
        <taxon>Sphingomonadales</taxon>
        <taxon>Sphingomonadaceae</taxon>
        <taxon>Stakelama</taxon>
    </lineage>
</organism>
<feature type="domain" description="Microcystin LR degradation protein MlrC N-terminal" evidence="3">
    <location>
        <begin position="2"/>
        <end position="288"/>
    </location>
</feature>
<dbReference type="Proteomes" id="UP000295493">
    <property type="component" value="Unassembled WGS sequence"/>
</dbReference>
<dbReference type="GO" id="GO:0008237">
    <property type="term" value="F:metallopeptidase activity"/>
    <property type="evidence" value="ECO:0007669"/>
    <property type="project" value="UniProtKB-KW"/>
</dbReference>
<gene>
    <name evidence="4" type="ORF">EV664_11821</name>
</gene>
<proteinExistence type="inferred from homology"/>
<accession>A0A4R6FB19</accession>
<keyword evidence="1" id="KW-0479">Metal-binding</keyword>
<dbReference type="InterPro" id="IPR015995">
    <property type="entry name" value="MlrC_N"/>
</dbReference>